<accession>A0A482XXI4</accession>
<proteinExistence type="predicted"/>
<evidence type="ECO:0000313" key="1">
    <source>
        <dbReference type="EMBL" id="RZH68391.1"/>
    </source>
</evidence>
<dbReference type="AlphaFoldDB" id="A0A482XXI4"/>
<protein>
    <submittedName>
        <fullName evidence="1">Uncharacterized protein</fullName>
    </submittedName>
</protein>
<evidence type="ECO:0000313" key="2">
    <source>
        <dbReference type="Proteomes" id="UP000292704"/>
    </source>
</evidence>
<comment type="caution">
    <text evidence="1">The sequence shown here is derived from an EMBL/GenBank/DDBJ whole genome shotgun (WGS) entry which is preliminary data.</text>
</comment>
<name>A0A482XXI4_9EURY</name>
<dbReference type="EMBL" id="SHMR01000001">
    <property type="protein sequence ID" value="RZH68391.1"/>
    <property type="molecule type" value="Genomic_DNA"/>
</dbReference>
<reference evidence="1 2" key="1">
    <citation type="submission" date="2019-02" db="EMBL/GenBank/DDBJ databases">
        <title>Genome analysis provides insights into bioremediation potentialities and Haloocin production by Natrinema altunense strain 4.1R isolated from Chott Douz in Tunisian desert.</title>
        <authorList>
            <person name="Najjari A."/>
            <person name="Youssef N."/>
            <person name="Ben Dhia O."/>
            <person name="Ferjani R."/>
            <person name="El Hidri D."/>
            <person name="Ouzari H.I."/>
            <person name="Cherif A."/>
        </authorList>
    </citation>
    <scope>NUCLEOTIDE SEQUENCE [LARGE SCALE GENOMIC DNA]</scope>
    <source>
        <strain evidence="1 2">4.1R</strain>
    </source>
</reference>
<sequence>MIVVRGGNSLIDVHLPPSPHPESLPLRVGATRLDRESAAETVRRSGDVIHKHPILRRCSVSRCPVRLQAILVRPSVRSPVPAISAFLCVLPRIHHESSNSLARLEPTLSRGQVECCARSLEPPPIVATERQCTPDRTTALRSVYQSFQLLR</sequence>
<organism evidence="1 2">
    <name type="scientific">Natrinema altunense</name>
    <dbReference type="NCBI Taxonomy" id="222984"/>
    <lineage>
        <taxon>Archaea</taxon>
        <taxon>Methanobacteriati</taxon>
        <taxon>Methanobacteriota</taxon>
        <taxon>Stenosarchaea group</taxon>
        <taxon>Halobacteria</taxon>
        <taxon>Halobacteriales</taxon>
        <taxon>Natrialbaceae</taxon>
        <taxon>Natrinema</taxon>
    </lineage>
</organism>
<gene>
    <name evidence="1" type="ORF">ELS17_02680</name>
</gene>
<dbReference type="Proteomes" id="UP000292704">
    <property type="component" value="Unassembled WGS sequence"/>
</dbReference>